<dbReference type="InterPro" id="IPR037380">
    <property type="entry name" value="DALRD3"/>
</dbReference>
<dbReference type="PANTHER" id="PTHR16043:SF1">
    <property type="entry name" value="DALR ANTICODON-BINDING DOMAIN-CONTAINING PROTEIN 3"/>
    <property type="match status" value="1"/>
</dbReference>
<dbReference type="EMBL" id="DS469563">
    <property type="protein sequence ID" value="EDO42561.1"/>
    <property type="molecule type" value="Genomic_DNA"/>
</dbReference>
<gene>
    <name evidence="2" type="ORF">NEMVEDRAFT_v1g100445</name>
</gene>
<feature type="domain" description="DALR anticodon binding" evidence="1">
    <location>
        <begin position="6"/>
        <end position="134"/>
    </location>
</feature>
<dbReference type="GO" id="GO:0006420">
    <property type="term" value="P:arginyl-tRNA aminoacylation"/>
    <property type="evidence" value="ECO:0007669"/>
    <property type="project" value="InterPro"/>
</dbReference>
<dbReference type="KEGG" id="nve:5514444"/>
<protein>
    <recommendedName>
        <fullName evidence="1">DALR anticodon binding domain-containing protein</fullName>
    </recommendedName>
</protein>
<dbReference type="AlphaFoldDB" id="A7S196"/>
<proteinExistence type="predicted"/>
<dbReference type="Proteomes" id="UP000001593">
    <property type="component" value="Unassembled WGS sequence"/>
</dbReference>
<dbReference type="GO" id="GO:0005524">
    <property type="term" value="F:ATP binding"/>
    <property type="evidence" value="ECO:0007669"/>
    <property type="project" value="InterPro"/>
</dbReference>
<sequence>RQATFLLYNSARLSKLFQKFEDGVTLGLYPSLPSIDQVDFSLLRDEEEWTLLLRYVLMYPSAVSDAIQPLTSNPQHGSTLTLHTNRICCFLLSLSHEFSSYYGRVHILVEPRPHLFPLMFARLYLIRAIQQVQYRIGLHDI</sequence>
<dbReference type="OMA" id="HTNRICC"/>
<dbReference type="PhylomeDB" id="A7S196"/>
<reference evidence="2 3" key="1">
    <citation type="journal article" date="2007" name="Science">
        <title>Sea anemone genome reveals ancestral eumetazoan gene repertoire and genomic organization.</title>
        <authorList>
            <person name="Putnam N.H."/>
            <person name="Srivastava M."/>
            <person name="Hellsten U."/>
            <person name="Dirks B."/>
            <person name="Chapman J."/>
            <person name="Salamov A."/>
            <person name="Terry A."/>
            <person name="Shapiro H."/>
            <person name="Lindquist E."/>
            <person name="Kapitonov V.V."/>
            <person name="Jurka J."/>
            <person name="Genikhovich G."/>
            <person name="Grigoriev I.V."/>
            <person name="Lucas S.M."/>
            <person name="Steele R.E."/>
            <person name="Finnerty J.R."/>
            <person name="Technau U."/>
            <person name="Martindale M.Q."/>
            <person name="Rokhsar D.S."/>
        </authorList>
    </citation>
    <scope>NUCLEOTIDE SEQUENCE [LARGE SCALE GENOMIC DNA]</scope>
    <source>
        <strain evidence="3">CH2 X CH6</strain>
    </source>
</reference>
<dbReference type="PANTHER" id="PTHR16043">
    <property type="entry name" value="DALRD3 PROTEIN"/>
    <property type="match status" value="1"/>
</dbReference>
<dbReference type="InParanoid" id="A7S196"/>
<evidence type="ECO:0000313" key="2">
    <source>
        <dbReference type="EMBL" id="EDO42561.1"/>
    </source>
</evidence>
<dbReference type="SMART" id="SM00836">
    <property type="entry name" value="DALR_1"/>
    <property type="match status" value="1"/>
</dbReference>
<dbReference type="eggNOG" id="KOG1195">
    <property type="taxonomic scope" value="Eukaryota"/>
</dbReference>
<evidence type="ECO:0000313" key="3">
    <source>
        <dbReference type="Proteomes" id="UP000001593"/>
    </source>
</evidence>
<dbReference type="GO" id="GO:0004814">
    <property type="term" value="F:arginine-tRNA ligase activity"/>
    <property type="evidence" value="ECO:0007669"/>
    <property type="project" value="InterPro"/>
</dbReference>
<feature type="non-terminal residue" evidence="2">
    <location>
        <position position="1"/>
    </location>
</feature>
<dbReference type="Gene3D" id="1.10.730.10">
    <property type="entry name" value="Isoleucyl-tRNA Synthetase, Domain 1"/>
    <property type="match status" value="1"/>
</dbReference>
<evidence type="ECO:0000259" key="1">
    <source>
        <dbReference type="SMART" id="SM00836"/>
    </source>
</evidence>
<dbReference type="HOGENOM" id="CLU_041286_0_0_1"/>
<dbReference type="SUPFAM" id="SSF47323">
    <property type="entry name" value="Anticodon-binding domain of a subclass of class I aminoacyl-tRNA synthetases"/>
    <property type="match status" value="1"/>
</dbReference>
<organism evidence="2 3">
    <name type="scientific">Nematostella vectensis</name>
    <name type="common">Starlet sea anemone</name>
    <dbReference type="NCBI Taxonomy" id="45351"/>
    <lineage>
        <taxon>Eukaryota</taxon>
        <taxon>Metazoa</taxon>
        <taxon>Cnidaria</taxon>
        <taxon>Anthozoa</taxon>
        <taxon>Hexacorallia</taxon>
        <taxon>Actiniaria</taxon>
        <taxon>Edwardsiidae</taxon>
        <taxon>Nematostella</taxon>
    </lineage>
</organism>
<dbReference type="Pfam" id="PF05746">
    <property type="entry name" value="DALR_1"/>
    <property type="match status" value="1"/>
</dbReference>
<dbReference type="STRING" id="45351.A7S196"/>
<keyword evidence="3" id="KW-1185">Reference proteome</keyword>
<name>A7S196_NEMVE</name>
<dbReference type="InterPro" id="IPR009080">
    <property type="entry name" value="tRNAsynth_Ia_anticodon-bd"/>
</dbReference>
<accession>A7S196</accession>
<dbReference type="InterPro" id="IPR008909">
    <property type="entry name" value="DALR_anticod-bd"/>
</dbReference>